<sequence>MSWRTPETLATRQRDCAYGRILRRLDQALDMAYTRQWLADYQGGGVTELELQGLSQEDLTLLWQILITLDSHVSLPGVLPPALQHTNQQR</sequence>
<evidence type="ECO:0000313" key="1">
    <source>
        <dbReference type="EMBL" id="KKO03171.1"/>
    </source>
</evidence>
<dbReference type="AlphaFoldDB" id="A0A0F9VDC4"/>
<gene>
    <name evidence="1" type="ORF">LCGC14_0100920</name>
</gene>
<accession>A0A0F9VDC4</accession>
<reference evidence="1" key="1">
    <citation type="journal article" date="2015" name="Nature">
        <title>Complex archaea that bridge the gap between prokaryotes and eukaryotes.</title>
        <authorList>
            <person name="Spang A."/>
            <person name="Saw J.H."/>
            <person name="Jorgensen S.L."/>
            <person name="Zaremba-Niedzwiedzka K."/>
            <person name="Martijn J."/>
            <person name="Lind A.E."/>
            <person name="van Eijk R."/>
            <person name="Schleper C."/>
            <person name="Guy L."/>
            <person name="Ettema T.J."/>
        </authorList>
    </citation>
    <scope>NUCLEOTIDE SEQUENCE</scope>
</reference>
<protein>
    <submittedName>
        <fullName evidence="1">Uncharacterized protein</fullName>
    </submittedName>
</protein>
<proteinExistence type="predicted"/>
<dbReference type="EMBL" id="LAZR01000028">
    <property type="protein sequence ID" value="KKO03171.1"/>
    <property type="molecule type" value="Genomic_DNA"/>
</dbReference>
<organism evidence="1">
    <name type="scientific">marine sediment metagenome</name>
    <dbReference type="NCBI Taxonomy" id="412755"/>
    <lineage>
        <taxon>unclassified sequences</taxon>
        <taxon>metagenomes</taxon>
        <taxon>ecological metagenomes</taxon>
    </lineage>
</organism>
<comment type="caution">
    <text evidence="1">The sequence shown here is derived from an EMBL/GenBank/DDBJ whole genome shotgun (WGS) entry which is preliminary data.</text>
</comment>
<name>A0A0F9VDC4_9ZZZZ</name>